<evidence type="ECO:0000313" key="5">
    <source>
        <dbReference type="EMBL" id="GIG87228.1"/>
    </source>
</evidence>
<feature type="chain" id="PRO_5046220092" description="Copper type II ascorbate-dependent monooxygenase C-terminal domain-containing protein" evidence="3">
    <location>
        <begin position="31"/>
        <end position="397"/>
    </location>
</feature>
<dbReference type="InterPro" id="IPR036939">
    <property type="entry name" value="Cu2_ascorb_mOase_N_sf"/>
</dbReference>
<organism evidence="5 6">
    <name type="scientific">Plantactinospora endophytica</name>
    <dbReference type="NCBI Taxonomy" id="673535"/>
    <lineage>
        <taxon>Bacteria</taxon>
        <taxon>Bacillati</taxon>
        <taxon>Actinomycetota</taxon>
        <taxon>Actinomycetes</taxon>
        <taxon>Micromonosporales</taxon>
        <taxon>Micromonosporaceae</taxon>
        <taxon>Plantactinospora</taxon>
    </lineage>
</organism>
<evidence type="ECO:0000256" key="2">
    <source>
        <dbReference type="SAM" id="MobiDB-lite"/>
    </source>
</evidence>
<protein>
    <recommendedName>
        <fullName evidence="4">Copper type II ascorbate-dependent monooxygenase C-terminal domain-containing protein</fullName>
    </recommendedName>
</protein>
<evidence type="ECO:0000256" key="1">
    <source>
        <dbReference type="ARBA" id="ARBA00023157"/>
    </source>
</evidence>
<dbReference type="Gene3D" id="2.60.120.310">
    <property type="entry name" value="Copper type II, ascorbate-dependent monooxygenase, N-terminal domain"/>
    <property type="match status" value="1"/>
</dbReference>
<dbReference type="Proteomes" id="UP000646749">
    <property type="component" value="Unassembled WGS sequence"/>
</dbReference>
<evidence type="ECO:0000259" key="4">
    <source>
        <dbReference type="Pfam" id="PF03712"/>
    </source>
</evidence>
<dbReference type="PANTHER" id="PTHR10157:SF23">
    <property type="entry name" value="MOXD1 HOMOLOG 1"/>
    <property type="match status" value="1"/>
</dbReference>
<accession>A0ABQ4DXT7</accession>
<name>A0ABQ4DXT7_9ACTN</name>
<sequence>MNYVHPRRQPLVSVAVSLAAVLLVTSCGGADPEPGTPAAPVSSAASHDGLHGSVEIPPAAPLRTGERFVNLTMAQPYRPAAPNGGTDEYRCFLVDPGLTESAFLTGSQFLPQNGALVHHAIFFRLAPAEASAARKLDADTPGDGWTCFGDAGIGDAAWVAHWAPGANETLLAPGLGYPMPPGSQLVMQVHYNLIDARPGEDTDRSGIRLRLVAGTEKVDPLVTELLPAPVELPCAAGERGELCEREAAVRDVARRFGAEAGGQAEQLNEYCNRGRAPAAGSTQHCDHRVTEGGLVHAVAGHMHLLGSAIKLELNPGTPAARTLLDIPTYDFDQQANRPLPRAVAVKPGDVYRVTCTHDVTLRQRLPQLRNLPPRYVVWGEGTSDEMCLGLLVMSRPG</sequence>
<dbReference type="SUPFAM" id="SSF49742">
    <property type="entry name" value="PHM/PNGase F"/>
    <property type="match status" value="2"/>
</dbReference>
<dbReference type="InterPro" id="IPR024548">
    <property type="entry name" value="Cu2_monoox_C"/>
</dbReference>
<evidence type="ECO:0000313" key="6">
    <source>
        <dbReference type="Proteomes" id="UP000646749"/>
    </source>
</evidence>
<dbReference type="InterPro" id="IPR014784">
    <property type="entry name" value="Cu2_ascorb_mOase-like_C"/>
</dbReference>
<dbReference type="Pfam" id="PF03712">
    <property type="entry name" value="Cu2_monoox_C"/>
    <property type="match status" value="1"/>
</dbReference>
<comment type="caution">
    <text evidence="5">The sequence shown here is derived from an EMBL/GenBank/DDBJ whole genome shotgun (WGS) entry which is preliminary data.</text>
</comment>
<keyword evidence="1" id="KW-1015">Disulfide bond</keyword>
<dbReference type="EMBL" id="BONW01000009">
    <property type="protein sequence ID" value="GIG87228.1"/>
    <property type="molecule type" value="Genomic_DNA"/>
</dbReference>
<dbReference type="Gene3D" id="2.60.120.230">
    <property type="match status" value="1"/>
</dbReference>
<feature type="region of interest" description="Disordered" evidence="2">
    <location>
        <begin position="33"/>
        <end position="53"/>
    </location>
</feature>
<evidence type="ECO:0000256" key="3">
    <source>
        <dbReference type="SAM" id="SignalP"/>
    </source>
</evidence>
<proteinExistence type="predicted"/>
<keyword evidence="6" id="KW-1185">Reference proteome</keyword>
<gene>
    <name evidence="5" type="ORF">Pen02_21640</name>
</gene>
<dbReference type="InterPro" id="IPR008977">
    <property type="entry name" value="PHM/PNGase_F_dom_sf"/>
</dbReference>
<keyword evidence="3" id="KW-0732">Signal</keyword>
<dbReference type="PANTHER" id="PTHR10157">
    <property type="entry name" value="DOPAMINE BETA HYDROXYLASE RELATED"/>
    <property type="match status" value="1"/>
</dbReference>
<reference evidence="5 6" key="1">
    <citation type="submission" date="2021-01" db="EMBL/GenBank/DDBJ databases">
        <title>Whole genome shotgun sequence of Plantactinospora endophytica NBRC 110450.</title>
        <authorList>
            <person name="Komaki H."/>
            <person name="Tamura T."/>
        </authorList>
    </citation>
    <scope>NUCLEOTIDE SEQUENCE [LARGE SCALE GENOMIC DNA]</scope>
    <source>
        <strain evidence="5 6">NBRC 110450</strain>
    </source>
</reference>
<feature type="signal peptide" evidence="3">
    <location>
        <begin position="1"/>
        <end position="30"/>
    </location>
</feature>
<dbReference type="PROSITE" id="PS51257">
    <property type="entry name" value="PROKAR_LIPOPROTEIN"/>
    <property type="match status" value="1"/>
</dbReference>
<feature type="domain" description="Copper type II ascorbate-dependent monooxygenase C-terminal" evidence="4">
    <location>
        <begin position="285"/>
        <end position="389"/>
    </location>
</feature>
<dbReference type="InterPro" id="IPR000945">
    <property type="entry name" value="DBH-like"/>
</dbReference>